<dbReference type="AlphaFoldDB" id="A0A7H0Y5F2"/>
<dbReference type="Pfam" id="PF18705">
    <property type="entry name" value="DUF5643"/>
    <property type="match status" value="1"/>
</dbReference>
<protein>
    <recommendedName>
        <fullName evidence="2">DUF5643 domain-containing protein</fullName>
    </recommendedName>
</protein>
<organism evidence="3 4">
    <name type="scientific">Paenibacillus peoriae</name>
    <dbReference type="NCBI Taxonomy" id="59893"/>
    <lineage>
        <taxon>Bacteria</taxon>
        <taxon>Bacillati</taxon>
        <taxon>Bacillota</taxon>
        <taxon>Bacilli</taxon>
        <taxon>Bacillales</taxon>
        <taxon>Paenibacillaceae</taxon>
        <taxon>Paenibacillus</taxon>
    </lineage>
</organism>
<feature type="transmembrane region" description="Helical" evidence="1">
    <location>
        <begin position="25"/>
        <end position="45"/>
    </location>
</feature>
<keyword evidence="1" id="KW-0472">Membrane</keyword>
<evidence type="ECO:0000256" key="1">
    <source>
        <dbReference type="SAM" id="Phobius"/>
    </source>
</evidence>
<keyword evidence="1" id="KW-0812">Transmembrane</keyword>
<reference evidence="3 4" key="1">
    <citation type="submission" date="2020-09" db="EMBL/GenBank/DDBJ databases">
        <title>Characterization of Paenibacillus peoriae strain ZF390 with broad-spectrum antimicrobial activity as a potential biocontrol agent.</title>
        <authorList>
            <person name="Li L."/>
            <person name="Zhao Y."/>
            <person name="Li B."/>
            <person name="Xie X."/>
        </authorList>
    </citation>
    <scope>NUCLEOTIDE SEQUENCE [LARGE SCALE GENOMIC DNA]</scope>
    <source>
        <strain evidence="3 4">ZF390</strain>
    </source>
</reference>
<sequence>MIKQPNPDDKGEEIRMKQYIKVKRIIFKSAILASVTMIMGTGVTISDTAWQIQAAAAQSTAPAASASSLTRDGVTLTVKKVKYDGIRLTVQIERKGINKISTMPPFSKDKSRKLEKGYLIDPQISINGEKISLLRVLNAVFDENKKMLDNTLEIAIDKGLSEKNLPDSFEMALKINVSGIKEPFSFKVPVQNTVKDKLVLKPEKTQSSGDFSYTVKQIELSSANTRIIIDSNGKVPSTSKQTGNWSATKMYYDIADPQGKLIAQELMGIYNKAPALNYHEVEMYAPFATRPSSITIRPYTLTVNKKWAPMKDAQGKEVKTYHKDLEMVIPLSN</sequence>
<dbReference type="Gene3D" id="2.60.40.1630">
    <property type="entry name" value="bacillus anthracis domain"/>
    <property type="match status" value="1"/>
</dbReference>
<dbReference type="InterPro" id="IPR040680">
    <property type="entry name" value="DUF5643"/>
</dbReference>
<evidence type="ECO:0000259" key="2">
    <source>
        <dbReference type="Pfam" id="PF18705"/>
    </source>
</evidence>
<evidence type="ECO:0000313" key="4">
    <source>
        <dbReference type="Proteomes" id="UP000516384"/>
    </source>
</evidence>
<keyword evidence="1" id="KW-1133">Transmembrane helix</keyword>
<gene>
    <name evidence="3" type="ORF">IAQ67_21085</name>
</gene>
<feature type="domain" description="DUF5643" evidence="2">
    <location>
        <begin position="199"/>
        <end position="312"/>
    </location>
</feature>
<evidence type="ECO:0000313" key="3">
    <source>
        <dbReference type="EMBL" id="QNR66310.1"/>
    </source>
</evidence>
<accession>A0A7H0Y5F2</accession>
<dbReference type="Proteomes" id="UP000516384">
    <property type="component" value="Chromosome"/>
</dbReference>
<proteinExistence type="predicted"/>
<dbReference type="EMBL" id="CP061172">
    <property type="protein sequence ID" value="QNR66310.1"/>
    <property type="molecule type" value="Genomic_DNA"/>
</dbReference>
<name>A0A7H0Y5F2_9BACL</name>